<dbReference type="SUPFAM" id="SSF50129">
    <property type="entry name" value="GroES-like"/>
    <property type="match status" value="1"/>
</dbReference>
<reference evidence="3" key="1">
    <citation type="submission" date="2020-11" db="EMBL/GenBank/DDBJ databases">
        <title>Nocardia NEAU-351.nov., a novel actinomycete isolated from the cow dung.</title>
        <authorList>
            <person name="Zhang X."/>
        </authorList>
    </citation>
    <scope>NUCLEOTIDE SEQUENCE</scope>
    <source>
        <strain evidence="3">NEAU-351</strain>
    </source>
</reference>
<dbReference type="Proteomes" id="UP000655751">
    <property type="component" value="Unassembled WGS sequence"/>
</dbReference>
<evidence type="ECO:0000256" key="1">
    <source>
        <dbReference type="ARBA" id="ARBA00023002"/>
    </source>
</evidence>
<name>A0A931N789_9NOCA</name>
<protein>
    <submittedName>
        <fullName evidence="3">NADP-dependent oxidoreductase</fullName>
    </submittedName>
</protein>
<keyword evidence="4" id="KW-1185">Reference proteome</keyword>
<keyword evidence="1" id="KW-0560">Oxidoreductase</keyword>
<evidence type="ECO:0000313" key="4">
    <source>
        <dbReference type="Proteomes" id="UP000655751"/>
    </source>
</evidence>
<dbReference type="InterPro" id="IPR002364">
    <property type="entry name" value="Quin_OxRdtase/zeta-crystal_CS"/>
</dbReference>
<organism evidence="3 4">
    <name type="scientific">Nocardia bovistercoris</name>
    <dbReference type="NCBI Taxonomy" id="2785916"/>
    <lineage>
        <taxon>Bacteria</taxon>
        <taxon>Bacillati</taxon>
        <taxon>Actinomycetota</taxon>
        <taxon>Actinomycetes</taxon>
        <taxon>Mycobacteriales</taxon>
        <taxon>Nocardiaceae</taxon>
        <taxon>Nocardia</taxon>
    </lineage>
</organism>
<dbReference type="Gene3D" id="3.40.50.720">
    <property type="entry name" value="NAD(P)-binding Rossmann-like Domain"/>
    <property type="match status" value="1"/>
</dbReference>
<dbReference type="InterPro" id="IPR020843">
    <property type="entry name" value="ER"/>
</dbReference>
<accession>A0A931N789</accession>
<evidence type="ECO:0000313" key="3">
    <source>
        <dbReference type="EMBL" id="MBH0780503.1"/>
    </source>
</evidence>
<dbReference type="SMART" id="SM00829">
    <property type="entry name" value="PKS_ER"/>
    <property type="match status" value="1"/>
</dbReference>
<dbReference type="InterPro" id="IPR011032">
    <property type="entry name" value="GroES-like_sf"/>
</dbReference>
<dbReference type="PANTHER" id="PTHR11695">
    <property type="entry name" value="ALCOHOL DEHYDROGENASE RELATED"/>
    <property type="match status" value="1"/>
</dbReference>
<dbReference type="InterPro" id="IPR036291">
    <property type="entry name" value="NAD(P)-bd_dom_sf"/>
</dbReference>
<dbReference type="PROSITE" id="PS01162">
    <property type="entry name" value="QOR_ZETA_CRYSTAL"/>
    <property type="match status" value="1"/>
</dbReference>
<evidence type="ECO:0000259" key="2">
    <source>
        <dbReference type="SMART" id="SM00829"/>
    </source>
</evidence>
<proteinExistence type="predicted"/>
<dbReference type="InterPro" id="IPR050700">
    <property type="entry name" value="YIM1/Zinc_Alcohol_DH_Fams"/>
</dbReference>
<comment type="caution">
    <text evidence="3">The sequence shown here is derived from an EMBL/GenBank/DDBJ whole genome shotgun (WGS) entry which is preliminary data.</text>
</comment>
<dbReference type="Pfam" id="PF08240">
    <property type="entry name" value="ADH_N"/>
    <property type="match status" value="1"/>
</dbReference>
<dbReference type="AlphaFoldDB" id="A0A931N789"/>
<sequence length="324" mass="33988">MRAVLVFTSGGPEVVRVEEIDRPTAGVGEVLIEVRAAGMNPSDLRGRNGFADLPPQYRPSIARPSVPGADVSGVVVAVGADVTDFEVGDDVYGLVRFPPFDGRGHGRTHAEYVNAPVADLAPKPRRLDHVEAAAAPMAALTAWQQIHRAGAVLPGERVLVVGAAGGVGHFAVQLARSHGAKVVAVASGRHEKFLRELGVDTFVDYTADDPVTAVGTVDAVIDCVGSVGGADAARWLPAVVDGGRLNPITLAFYPPEELSRRGIVTVGTQVSSSGADLRALNELFDAGRLTVAIDSVYPLNEARGAHERAERGHLRGKIVLTTTR</sequence>
<gene>
    <name evidence="3" type="ORF">IT779_29940</name>
</gene>
<dbReference type="Pfam" id="PF13602">
    <property type="entry name" value="ADH_zinc_N_2"/>
    <property type="match status" value="1"/>
</dbReference>
<dbReference type="SUPFAM" id="SSF51735">
    <property type="entry name" value="NAD(P)-binding Rossmann-fold domains"/>
    <property type="match status" value="1"/>
</dbReference>
<feature type="domain" description="Enoyl reductase (ER)" evidence="2">
    <location>
        <begin position="10"/>
        <end position="320"/>
    </location>
</feature>
<dbReference type="PANTHER" id="PTHR11695:SF294">
    <property type="entry name" value="RETICULON-4-INTERACTING PROTEIN 1, MITOCHONDRIAL"/>
    <property type="match status" value="1"/>
</dbReference>
<dbReference type="InterPro" id="IPR013154">
    <property type="entry name" value="ADH-like_N"/>
</dbReference>
<dbReference type="GO" id="GO:0016491">
    <property type="term" value="F:oxidoreductase activity"/>
    <property type="evidence" value="ECO:0007669"/>
    <property type="project" value="UniProtKB-KW"/>
</dbReference>
<dbReference type="EMBL" id="JADMLG010000015">
    <property type="protein sequence ID" value="MBH0780503.1"/>
    <property type="molecule type" value="Genomic_DNA"/>
</dbReference>
<dbReference type="GO" id="GO:0008270">
    <property type="term" value="F:zinc ion binding"/>
    <property type="evidence" value="ECO:0007669"/>
    <property type="project" value="InterPro"/>
</dbReference>
<dbReference type="Gene3D" id="3.90.180.10">
    <property type="entry name" value="Medium-chain alcohol dehydrogenases, catalytic domain"/>
    <property type="match status" value="1"/>
</dbReference>
<dbReference type="CDD" id="cd05289">
    <property type="entry name" value="MDR_like_2"/>
    <property type="match status" value="1"/>
</dbReference>